<organism evidence="2 3">
    <name type="scientific">Puccinia striiformis f. sp. tritici PST-78</name>
    <dbReference type="NCBI Taxonomy" id="1165861"/>
    <lineage>
        <taxon>Eukaryota</taxon>
        <taxon>Fungi</taxon>
        <taxon>Dikarya</taxon>
        <taxon>Basidiomycota</taxon>
        <taxon>Pucciniomycotina</taxon>
        <taxon>Pucciniomycetes</taxon>
        <taxon>Pucciniales</taxon>
        <taxon>Pucciniaceae</taxon>
        <taxon>Puccinia</taxon>
    </lineage>
</organism>
<dbReference type="PANTHER" id="PTHR33096:SF1">
    <property type="entry name" value="CXC1-LIKE CYSTEINE CLUSTER ASSOCIATED WITH KDZ TRANSPOSASES DOMAIN-CONTAINING PROTEIN"/>
    <property type="match status" value="1"/>
</dbReference>
<comment type="caution">
    <text evidence="2">The sequence shown here is derived from an EMBL/GenBank/DDBJ whole genome shotgun (WGS) entry which is preliminary data.</text>
</comment>
<dbReference type="PANTHER" id="PTHR33096">
    <property type="entry name" value="CXC2 DOMAIN-CONTAINING PROTEIN"/>
    <property type="match status" value="1"/>
</dbReference>
<dbReference type="InterPro" id="IPR041320">
    <property type="entry name" value="CxC1"/>
</dbReference>
<dbReference type="Pfam" id="PF18802">
    <property type="entry name" value="CxC1"/>
    <property type="match status" value="1"/>
</dbReference>
<name>A0A0L0VIX8_9BASI</name>
<evidence type="ECO:0000259" key="1">
    <source>
        <dbReference type="Pfam" id="PF18802"/>
    </source>
</evidence>
<dbReference type="AlphaFoldDB" id="A0A0L0VIX8"/>
<feature type="domain" description="CxC1-like cysteine cluster associated with KDZ transposases" evidence="1">
    <location>
        <begin position="100"/>
        <end position="202"/>
    </location>
</feature>
<accession>A0A0L0VIX8</accession>
<evidence type="ECO:0000313" key="3">
    <source>
        <dbReference type="Proteomes" id="UP000054564"/>
    </source>
</evidence>
<reference evidence="3" key="1">
    <citation type="submission" date="2014-03" db="EMBL/GenBank/DDBJ databases">
        <title>The Genome Sequence of Puccinia striiformis f. sp. tritici PST-78.</title>
        <authorList>
            <consortium name="The Broad Institute Genome Sequencing Platform"/>
            <person name="Cuomo C."/>
            <person name="Hulbert S."/>
            <person name="Chen X."/>
            <person name="Walker B."/>
            <person name="Young S.K."/>
            <person name="Zeng Q."/>
            <person name="Gargeya S."/>
            <person name="Fitzgerald M."/>
            <person name="Haas B."/>
            <person name="Abouelleil A."/>
            <person name="Alvarado L."/>
            <person name="Arachchi H.M."/>
            <person name="Berlin A.M."/>
            <person name="Chapman S.B."/>
            <person name="Goldberg J."/>
            <person name="Griggs A."/>
            <person name="Gujja S."/>
            <person name="Hansen M."/>
            <person name="Howarth C."/>
            <person name="Imamovic A."/>
            <person name="Larimer J."/>
            <person name="McCowan C."/>
            <person name="Montmayeur A."/>
            <person name="Murphy C."/>
            <person name="Neiman D."/>
            <person name="Pearson M."/>
            <person name="Priest M."/>
            <person name="Roberts A."/>
            <person name="Saif S."/>
            <person name="Shea T."/>
            <person name="Sisk P."/>
            <person name="Sykes S."/>
            <person name="Wortman J."/>
            <person name="Nusbaum C."/>
            <person name="Birren B."/>
        </authorList>
    </citation>
    <scope>NUCLEOTIDE SEQUENCE [LARGE SCALE GENOMIC DNA]</scope>
    <source>
        <strain evidence="3">race PST-78</strain>
    </source>
</reference>
<dbReference type="EMBL" id="AJIL01000048">
    <property type="protein sequence ID" value="KNE99247.1"/>
    <property type="molecule type" value="Genomic_DNA"/>
</dbReference>
<sequence>MPRITQKLTVSRRSYGTVYRYGSSRSKPKLSPEEELRRERRWENFQRMLRGEETPEERLFDQQVKADEKRWQQANKARSVAELITVILPAYLLFQGKTNNWSSSKRFKDHSKEVDCRCDPSQLKPRSVQLVDIKSQKIEEIRFCACTSDNTRLLARGYIGASPRFPHTAFSLPLLKSHHQLLKHCELGNLPPSTQVWLETRSPLRNDSGKRPRYQRHFPTSIKIYEGLLKRTNDTSYSDTPKLTPQLALGLVSCPVCSSRHPREDGDTVDQIHPFLMICPEGNIQHGCRFSKDKNYISLVALSKSIKPKIINKPKTAVIQT</sequence>
<dbReference type="Proteomes" id="UP000054564">
    <property type="component" value="Unassembled WGS sequence"/>
</dbReference>
<evidence type="ECO:0000313" key="2">
    <source>
        <dbReference type="EMBL" id="KNE99247.1"/>
    </source>
</evidence>
<keyword evidence="3" id="KW-1185">Reference proteome</keyword>
<proteinExistence type="predicted"/>
<protein>
    <recommendedName>
        <fullName evidence="1">CxC1-like cysteine cluster associated with KDZ transposases domain-containing protein</fullName>
    </recommendedName>
</protein>
<gene>
    <name evidence="2" type="ORF">PSTG_07555</name>
</gene>